<keyword evidence="2" id="KW-1185">Reference proteome</keyword>
<proteinExistence type="predicted"/>
<dbReference type="EMBL" id="JANEYF010003008">
    <property type="protein sequence ID" value="KAJ8940274.1"/>
    <property type="molecule type" value="Genomic_DNA"/>
</dbReference>
<accession>A0AAV8XNY5</accession>
<evidence type="ECO:0000313" key="1">
    <source>
        <dbReference type="EMBL" id="KAJ8940274.1"/>
    </source>
</evidence>
<reference evidence="1" key="1">
    <citation type="journal article" date="2023" name="Insect Mol. Biol.">
        <title>Genome sequencing provides insights into the evolution of gene families encoding plant cell wall-degrading enzymes in longhorned beetles.</title>
        <authorList>
            <person name="Shin N.R."/>
            <person name="Okamura Y."/>
            <person name="Kirsch R."/>
            <person name="Pauchet Y."/>
        </authorList>
    </citation>
    <scope>NUCLEOTIDE SEQUENCE</scope>
    <source>
        <strain evidence="1">RBIC_L_NR</strain>
    </source>
</reference>
<dbReference type="Proteomes" id="UP001162156">
    <property type="component" value="Unassembled WGS sequence"/>
</dbReference>
<evidence type="ECO:0008006" key="3">
    <source>
        <dbReference type="Google" id="ProtNLM"/>
    </source>
</evidence>
<gene>
    <name evidence="1" type="ORF">NQ314_010769</name>
</gene>
<sequence>MTMSFQRIDVGHLRRRQRNYNTKLVRNCYLAEHYIRILKQKFRQLFHVKLRNIPDITHFIRARCVLYYLVLDDNFPYKGGDMVYPQRNIEEMYNLKRDNEKA</sequence>
<protein>
    <recommendedName>
        <fullName evidence="3">DDE Tnp4 domain-containing protein</fullName>
    </recommendedName>
</protein>
<evidence type="ECO:0000313" key="2">
    <source>
        <dbReference type="Proteomes" id="UP001162156"/>
    </source>
</evidence>
<comment type="caution">
    <text evidence="1">The sequence shown here is derived from an EMBL/GenBank/DDBJ whole genome shotgun (WGS) entry which is preliminary data.</text>
</comment>
<name>A0AAV8XNY5_9CUCU</name>
<dbReference type="AlphaFoldDB" id="A0AAV8XNY5"/>
<organism evidence="1 2">
    <name type="scientific">Rhamnusium bicolor</name>
    <dbReference type="NCBI Taxonomy" id="1586634"/>
    <lineage>
        <taxon>Eukaryota</taxon>
        <taxon>Metazoa</taxon>
        <taxon>Ecdysozoa</taxon>
        <taxon>Arthropoda</taxon>
        <taxon>Hexapoda</taxon>
        <taxon>Insecta</taxon>
        <taxon>Pterygota</taxon>
        <taxon>Neoptera</taxon>
        <taxon>Endopterygota</taxon>
        <taxon>Coleoptera</taxon>
        <taxon>Polyphaga</taxon>
        <taxon>Cucujiformia</taxon>
        <taxon>Chrysomeloidea</taxon>
        <taxon>Cerambycidae</taxon>
        <taxon>Lepturinae</taxon>
        <taxon>Rhagiini</taxon>
        <taxon>Rhamnusium</taxon>
    </lineage>
</organism>